<protein>
    <submittedName>
        <fullName evidence="1">Uncharacterized protein</fullName>
    </submittedName>
</protein>
<comment type="caution">
    <text evidence="1">The sequence shown here is derived from an EMBL/GenBank/DDBJ whole genome shotgun (WGS) entry which is preliminary data.</text>
</comment>
<keyword evidence="2" id="KW-1185">Reference proteome</keyword>
<name>A0A927E5S5_9HYPH</name>
<sequence>MIADPVAWQLRRIASLSARGDPSAPEIRRLMAKFIIAGSKRVRCRALGHEISAQPTGERFRATIKLECAVPDAVAGLRQTKEHEQGRSNMVNPSPRLLKGVIEAFERAPLTRRVSTEMDVTAGSAKQRWMPDTSRSGMDQVTGAIARQIGEAGLGP</sequence>
<gene>
    <name evidence="1" type="ORF">IED13_03210</name>
</gene>
<dbReference type="RefSeq" id="WP_191123361.1">
    <property type="nucleotide sequence ID" value="NZ_JACXWY010000002.1"/>
</dbReference>
<accession>A0A927E5S5</accession>
<reference evidence="1" key="1">
    <citation type="submission" date="2020-09" db="EMBL/GenBank/DDBJ databases">
        <title>Bosea spartocytisi sp. nov. a root nodule endophyte of Spartocytisus supranubius in the high mountain ecosystem fo the Teide National Park (Canary Islands, Spain).</title>
        <authorList>
            <person name="Pulido-Suarez L."/>
            <person name="Peix A."/>
            <person name="Igual J.M."/>
            <person name="Socas-Perez N."/>
            <person name="Velazquez E."/>
            <person name="Flores-Felix J.D."/>
            <person name="Leon-Barrios M."/>
        </authorList>
    </citation>
    <scope>NUCLEOTIDE SEQUENCE</scope>
    <source>
        <strain evidence="1">SSUT16</strain>
    </source>
</reference>
<organism evidence="1 2">
    <name type="scientific">Bosea spartocytisi</name>
    <dbReference type="NCBI Taxonomy" id="2773451"/>
    <lineage>
        <taxon>Bacteria</taxon>
        <taxon>Pseudomonadati</taxon>
        <taxon>Pseudomonadota</taxon>
        <taxon>Alphaproteobacteria</taxon>
        <taxon>Hyphomicrobiales</taxon>
        <taxon>Boseaceae</taxon>
        <taxon>Bosea</taxon>
    </lineage>
</organism>
<proteinExistence type="predicted"/>
<dbReference type="Proteomes" id="UP000619295">
    <property type="component" value="Unassembled WGS sequence"/>
</dbReference>
<evidence type="ECO:0000313" key="2">
    <source>
        <dbReference type="Proteomes" id="UP000619295"/>
    </source>
</evidence>
<dbReference type="EMBL" id="JACXWY010000002">
    <property type="protein sequence ID" value="MBD3844697.1"/>
    <property type="molecule type" value="Genomic_DNA"/>
</dbReference>
<dbReference type="AlphaFoldDB" id="A0A927E5S5"/>
<evidence type="ECO:0000313" key="1">
    <source>
        <dbReference type="EMBL" id="MBD3844697.1"/>
    </source>
</evidence>